<sequence>MHWKPVAVPYVVERAGTMQRKRDIDRYGRKTLYDDSLCEPLYLWLKITGRWLAHDAGIHAGQKLRVHVEHGKLTITAC</sequence>
<dbReference type="Proteomes" id="UP000062998">
    <property type="component" value="Unassembled WGS sequence"/>
</dbReference>
<comment type="caution">
    <text evidence="2">The sequence shown here is derived from an EMBL/GenBank/DDBJ whole genome shotgun (WGS) entry which is preliminary data.</text>
</comment>
<dbReference type="GO" id="GO:0005737">
    <property type="term" value="C:cytoplasm"/>
    <property type="evidence" value="ECO:0007669"/>
    <property type="project" value="InterPro"/>
</dbReference>
<feature type="domain" description="Toxin SymE-like" evidence="1">
    <location>
        <begin position="44"/>
        <end position="77"/>
    </location>
</feature>
<dbReference type="AlphaFoldDB" id="A0A107GA03"/>
<evidence type="ECO:0000259" key="1">
    <source>
        <dbReference type="Pfam" id="PF08845"/>
    </source>
</evidence>
<protein>
    <recommendedName>
        <fullName evidence="1">Toxin SymE-like domain-containing protein</fullName>
    </recommendedName>
</protein>
<dbReference type="Pfam" id="PF08845">
    <property type="entry name" value="SymE_toxin"/>
    <property type="match status" value="1"/>
</dbReference>
<evidence type="ECO:0000313" key="2">
    <source>
        <dbReference type="EMBL" id="KWE08059.1"/>
    </source>
</evidence>
<organism evidence="2 3">
    <name type="scientific">Burkholderia ubonensis</name>
    <dbReference type="NCBI Taxonomy" id="101571"/>
    <lineage>
        <taxon>Bacteria</taxon>
        <taxon>Pseudomonadati</taxon>
        <taxon>Pseudomonadota</taxon>
        <taxon>Betaproteobacteria</taxon>
        <taxon>Burkholderiales</taxon>
        <taxon>Burkholderiaceae</taxon>
        <taxon>Burkholderia</taxon>
        <taxon>Burkholderia cepacia complex</taxon>
    </lineage>
</organism>
<dbReference type="GO" id="GO:0016788">
    <property type="term" value="F:hydrolase activity, acting on ester bonds"/>
    <property type="evidence" value="ECO:0007669"/>
    <property type="project" value="InterPro"/>
</dbReference>
<name>A0A107GA03_9BURK</name>
<dbReference type="GO" id="GO:0003723">
    <property type="term" value="F:RNA binding"/>
    <property type="evidence" value="ECO:0007669"/>
    <property type="project" value="InterPro"/>
</dbReference>
<proteinExistence type="predicted"/>
<dbReference type="InterPro" id="IPR014944">
    <property type="entry name" value="Toxin_SymE-like"/>
</dbReference>
<dbReference type="EMBL" id="LPIX01000031">
    <property type="protein sequence ID" value="KWE08059.1"/>
    <property type="molecule type" value="Genomic_DNA"/>
</dbReference>
<evidence type="ECO:0000313" key="3">
    <source>
        <dbReference type="Proteomes" id="UP000062998"/>
    </source>
</evidence>
<accession>A0A107GA03</accession>
<dbReference type="RefSeq" id="WP_059962982.1">
    <property type="nucleotide sequence ID" value="NZ_CP013463.1"/>
</dbReference>
<gene>
    <name evidence="2" type="ORF">WL73_08680</name>
</gene>
<dbReference type="GO" id="GO:0016070">
    <property type="term" value="P:RNA metabolic process"/>
    <property type="evidence" value="ECO:0007669"/>
    <property type="project" value="InterPro"/>
</dbReference>
<reference evidence="2 3" key="1">
    <citation type="submission" date="2015-11" db="EMBL/GenBank/DDBJ databases">
        <title>Expanding the genomic diversity of Burkholderia species for the development of highly accurate diagnostics.</title>
        <authorList>
            <person name="Sahl J."/>
            <person name="Keim P."/>
            <person name="Wagner D."/>
        </authorList>
    </citation>
    <scope>NUCLEOTIDE SEQUENCE [LARGE SCALE GENOMIC DNA]</scope>
    <source>
        <strain evidence="2 3">MSMB2167WGS</strain>
    </source>
</reference>